<protein>
    <submittedName>
        <fullName evidence="2">Methylamine utilization protein</fullName>
    </submittedName>
</protein>
<proteinExistence type="predicted"/>
<gene>
    <name evidence="2" type="ORF">LJ739_09570</name>
</gene>
<dbReference type="SUPFAM" id="SSF49503">
    <property type="entry name" value="Cupredoxins"/>
    <property type="match status" value="1"/>
</dbReference>
<feature type="signal peptide" evidence="1">
    <location>
        <begin position="1"/>
        <end position="19"/>
    </location>
</feature>
<dbReference type="CDD" id="cd04221">
    <property type="entry name" value="MauL"/>
    <property type="match status" value="1"/>
</dbReference>
<sequence length="213" mass="23706">MMWRVLSSIFGVLALPAAAATLSVQVLDNQGVPLPQAVVYATPLDTPRPDTPAAPAVMDQIDKQFVPHILVVQRGSEVAFPNSDSIKHHVYSFSPAKTFELRLYSGTDAAPVAFDQHGTVEMGCNIHDWMLGYVKVVDTPYFAKADRQGSVTLDIPAGRYQVNLWHPRIQDNEETLVRTLDVTDSSQWTHTLSEDLLRDLSGYEKTTETFNDY</sequence>
<dbReference type="EMBL" id="JAJEWP010000002">
    <property type="protein sequence ID" value="MCC2616488.1"/>
    <property type="molecule type" value="Genomic_DNA"/>
</dbReference>
<reference evidence="2 3" key="1">
    <citation type="submission" date="2021-10" db="EMBL/GenBank/DDBJ databases">
        <title>Draft genome of Aestuariibacter halophilus JC2043.</title>
        <authorList>
            <person name="Emsley S.A."/>
            <person name="Pfannmuller K.M."/>
            <person name="Ushijima B."/>
            <person name="Saw J.H."/>
            <person name="Videau P."/>
        </authorList>
    </citation>
    <scope>NUCLEOTIDE SEQUENCE [LARGE SCALE GENOMIC DNA]</scope>
    <source>
        <strain evidence="2 3">JC2043</strain>
    </source>
</reference>
<dbReference type="InterPro" id="IPR008969">
    <property type="entry name" value="CarboxyPept-like_regulatory"/>
</dbReference>
<accession>A0ABS8G7T0</accession>
<dbReference type="InterPro" id="IPR034242">
    <property type="entry name" value="MauL"/>
</dbReference>
<dbReference type="Proteomes" id="UP001520878">
    <property type="component" value="Unassembled WGS sequence"/>
</dbReference>
<name>A0ABS8G7T0_9ALTE</name>
<dbReference type="RefSeq" id="WP_229159851.1">
    <property type="nucleotide sequence ID" value="NZ_JAJEWP010000002.1"/>
</dbReference>
<evidence type="ECO:0000256" key="1">
    <source>
        <dbReference type="SAM" id="SignalP"/>
    </source>
</evidence>
<dbReference type="InterPro" id="IPR008972">
    <property type="entry name" value="Cupredoxin"/>
</dbReference>
<keyword evidence="3" id="KW-1185">Reference proteome</keyword>
<dbReference type="SUPFAM" id="SSF49464">
    <property type="entry name" value="Carboxypeptidase regulatory domain-like"/>
    <property type="match status" value="1"/>
</dbReference>
<organism evidence="2 3">
    <name type="scientific">Fluctibacter halophilus</name>
    <dbReference type="NCBI Taxonomy" id="226011"/>
    <lineage>
        <taxon>Bacteria</taxon>
        <taxon>Pseudomonadati</taxon>
        <taxon>Pseudomonadota</taxon>
        <taxon>Gammaproteobacteria</taxon>
        <taxon>Alteromonadales</taxon>
        <taxon>Alteromonadaceae</taxon>
        <taxon>Fluctibacter</taxon>
    </lineage>
</organism>
<dbReference type="Gene3D" id="2.60.40.420">
    <property type="entry name" value="Cupredoxins - blue copper proteins"/>
    <property type="match status" value="1"/>
</dbReference>
<evidence type="ECO:0000313" key="2">
    <source>
        <dbReference type="EMBL" id="MCC2616488.1"/>
    </source>
</evidence>
<comment type="caution">
    <text evidence="2">The sequence shown here is derived from an EMBL/GenBank/DDBJ whole genome shotgun (WGS) entry which is preliminary data.</text>
</comment>
<evidence type="ECO:0000313" key="3">
    <source>
        <dbReference type="Proteomes" id="UP001520878"/>
    </source>
</evidence>
<feature type="chain" id="PRO_5045444927" evidence="1">
    <location>
        <begin position="20"/>
        <end position="213"/>
    </location>
</feature>
<keyword evidence="1" id="KW-0732">Signal</keyword>